<protein>
    <submittedName>
        <fullName evidence="2">Uncharacterized protein</fullName>
    </submittedName>
</protein>
<keyword evidence="3" id="KW-1185">Reference proteome</keyword>
<evidence type="ECO:0000256" key="1">
    <source>
        <dbReference type="SAM" id="Phobius"/>
    </source>
</evidence>
<name>A0ABT9PVK0_9HYPH</name>
<evidence type="ECO:0000313" key="2">
    <source>
        <dbReference type="EMBL" id="MDP9838496.1"/>
    </source>
</evidence>
<gene>
    <name evidence="2" type="ORF">J2T09_003264</name>
</gene>
<proteinExistence type="predicted"/>
<comment type="caution">
    <text evidence="2">The sequence shown here is derived from an EMBL/GenBank/DDBJ whole genome shotgun (WGS) entry which is preliminary data.</text>
</comment>
<evidence type="ECO:0000313" key="3">
    <source>
        <dbReference type="Proteomes" id="UP001241472"/>
    </source>
</evidence>
<keyword evidence="1" id="KW-0472">Membrane</keyword>
<organism evidence="2 3">
    <name type="scientific">Neorhizobium huautlense</name>
    <dbReference type="NCBI Taxonomy" id="67774"/>
    <lineage>
        <taxon>Bacteria</taxon>
        <taxon>Pseudomonadati</taxon>
        <taxon>Pseudomonadota</taxon>
        <taxon>Alphaproteobacteria</taxon>
        <taxon>Hyphomicrobiales</taxon>
        <taxon>Rhizobiaceae</taxon>
        <taxon>Rhizobium/Agrobacterium group</taxon>
        <taxon>Neorhizobium</taxon>
    </lineage>
</organism>
<sequence>MEEASIMIGTVMAVFAASGVLSAYWYSRHED</sequence>
<feature type="transmembrane region" description="Helical" evidence="1">
    <location>
        <begin position="6"/>
        <end position="26"/>
    </location>
</feature>
<keyword evidence="1" id="KW-1133">Transmembrane helix</keyword>
<dbReference type="EMBL" id="JAUSRF010000010">
    <property type="protein sequence ID" value="MDP9838496.1"/>
    <property type="molecule type" value="Genomic_DNA"/>
</dbReference>
<reference evidence="2 3" key="1">
    <citation type="submission" date="2023-07" db="EMBL/GenBank/DDBJ databases">
        <title>Sorghum-associated microbial communities from plants grown in Nebraska, USA.</title>
        <authorList>
            <person name="Schachtman D."/>
        </authorList>
    </citation>
    <scope>NUCLEOTIDE SEQUENCE [LARGE SCALE GENOMIC DNA]</scope>
    <source>
        <strain evidence="2 3">DS1307</strain>
    </source>
</reference>
<keyword evidence="1" id="KW-0812">Transmembrane</keyword>
<accession>A0ABT9PVK0</accession>
<dbReference type="Proteomes" id="UP001241472">
    <property type="component" value="Unassembled WGS sequence"/>
</dbReference>